<organism evidence="6">
    <name type="scientific">Propionibacterium freudenreichii subsp. freudenreichii</name>
    <dbReference type="NCBI Taxonomy" id="66712"/>
    <lineage>
        <taxon>Bacteria</taxon>
        <taxon>Bacillati</taxon>
        <taxon>Actinomycetota</taxon>
        <taxon>Actinomycetes</taxon>
        <taxon>Propionibacteriales</taxon>
        <taxon>Propionibacteriaceae</taxon>
        <taxon>Propionibacterium</taxon>
    </lineage>
</organism>
<dbReference type="PANTHER" id="PTHR30055:SF234">
    <property type="entry name" value="HTH-TYPE TRANSCRIPTIONAL REGULATOR BETI"/>
    <property type="match status" value="1"/>
</dbReference>
<keyword evidence="3" id="KW-0804">Transcription</keyword>
<evidence type="ECO:0000313" key="6">
    <source>
        <dbReference type="EMBL" id="CEP25706.1"/>
    </source>
</evidence>
<dbReference type="Gene3D" id="1.10.357.10">
    <property type="entry name" value="Tetracycline Repressor, domain 2"/>
    <property type="match status" value="1"/>
</dbReference>
<evidence type="ECO:0000256" key="4">
    <source>
        <dbReference type="PROSITE-ProRule" id="PRU00335"/>
    </source>
</evidence>
<sequence>MTTYDATGMLIISVAIREIRRVGYRNLSLRELAARAGMTTGALYRRFSGKDELLAAAAASVGQQIAEEAQARMACLTPTPHERLVLLGEVMLNRFEKDRELMDFLFSALPVGRFWQGVTRPDRSSPLLALTLDTLDALFGDSVDHERQRELFVKASTFMQGYGLLIASGAVPYERQIFASAVTAFAQQAGALEVADAVKELYVQQPA</sequence>
<dbReference type="InterPro" id="IPR009057">
    <property type="entry name" value="Homeodomain-like_sf"/>
</dbReference>
<name>A0A0B7NSQ2_PROFF</name>
<dbReference type="InterPro" id="IPR001647">
    <property type="entry name" value="HTH_TetR"/>
</dbReference>
<evidence type="ECO:0000256" key="3">
    <source>
        <dbReference type="ARBA" id="ARBA00023163"/>
    </source>
</evidence>
<dbReference type="CDD" id="cd00093">
    <property type="entry name" value="HTH_XRE"/>
    <property type="match status" value="1"/>
</dbReference>
<evidence type="ECO:0000256" key="2">
    <source>
        <dbReference type="ARBA" id="ARBA00023125"/>
    </source>
</evidence>
<dbReference type="PROSITE" id="PS50977">
    <property type="entry name" value="HTH_TETR_2"/>
    <property type="match status" value="1"/>
</dbReference>
<feature type="domain" description="HTH tetR-type" evidence="5">
    <location>
        <begin position="5"/>
        <end position="65"/>
    </location>
</feature>
<evidence type="ECO:0000259" key="5">
    <source>
        <dbReference type="PROSITE" id="PS50977"/>
    </source>
</evidence>
<feature type="DNA-binding region" description="H-T-H motif" evidence="4">
    <location>
        <begin position="28"/>
        <end position="47"/>
    </location>
</feature>
<keyword evidence="2 4" id="KW-0238">DNA-binding</keyword>
<dbReference type="GO" id="GO:0003700">
    <property type="term" value="F:DNA-binding transcription factor activity"/>
    <property type="evidence" value="ECO:0007669"/>
    <property type="project" value="TreeGrafter"/>
</dbReference>
<dbReference type="InterPro" id="IPR050109">
    <property type="entry name" value="HTH-type_TetR-like_transc_reg"/>
</dbReference>
<accession>A0A0B7NSQ2</accession>
<dbReference type="InterPro" id="IPR001387">
    <property type="entry name" value="Cro/C1-type_HTH"/>
</dbReference>
<proteinExistence type="predicted"/>
<dbReference type="GO" id="GO:0000976">
    <property type="term" value="F:transcription cis-regulatory region binding"/>
    <property type="evidence" value="ECO:0007669"/>
    <property type="project" value="TreeGrafter"/>
</dbReference>
<evidence type="ECO:0000256" key="1">
    <source>
        <dbReference type="ARBA" id="ARBA00023015"/>
    </source>
</evidence>
<dbReference type="AlphaFoldDB" id="A0A0B7NSQ2"/>
<protein>
    <submittedName>
        <fullName evidence="6">Transcriptional regulator, TetR/AcrR family</fullName>
    </submittedName>
</protein>
<dbReference type="PANTHER" id="PTHR30055">
    <property type="entry name" value="HTH-TYPE TRANSCRIPTIONAL REGULATOR RUTR"/>
    <property type="match status" value="1"/>
</dbReference>
<dbReference type="EMBL" id="LM676381">
    <property type="protein sequence ID" value="CEP25706.1"/>
    <property type="molecule type" value="Genomic_DNA"/>
</dbReference>
<dbReference type="PRINTS" id="PR00455">
    <property type="entry name" value="HTHTETR"/>
</dbReference>
<dbReference type="Pfam" id="PF00440">
    <property type="entry name" value="TetR_N"/>
    <property type="match status" value="1"/>
</dbReference>
<dbReference type="SUPFAM" id="SSF46689">
    <property type="entry name" value="Homeodomain-like"/>
    <property type="match status" value="1"/>
</dbReference>
<keyword evidence="1" id="KW-0805">Transcription regulation</keyword>
<gene>
    <name evidence="6" type="primary">tetR2</name>
    <name evidence="6" type="ORF">PFCIRM138_10770</name>
</gene>
<reference evidence="6" key="1">
    <citation type="submission" date="2014-08" db="EMBL/GenBank/DDBJ databases">
        <authorList>
            <person name="Falentin Helene"/>
        </authorList>
    </citation>
    <scope>NUCLEOTIDE SEQUENCE</scope>
</reference>